<evidence type="ECO:0000313" key="2">
    <source>
        <dbReference type="Proteomes" id="UP000235392"/>
    </source>
</evidence>
<comment type="caution">
    <text evidence="1">The sequence shown here is derived from an EMBL/GenBank/DDBJ whole genome shotgun (WGS) entry which is preliminary data.</text>
</comment>
<organism evidence="1 2">
    <name type="scientific">Puccinia coronata f. sp. avenae</name>
    <dbReference type="NCBI Taxonomy" id="200324"/>
    <lineage>
        <taxon>Eukaryota</taxon>
        <taxon>Fungi</taxon>
        <taxon>Dikarya</taxon>
        <taxon>Basidiomycota</taxon>
        <taxon>Pucciniomycotina</taxon>
        <taxon>Pucciniomycetes</taxon>
        <taxon>Pucciniales</taxon>
        <taxon>Pucciniaceae</taxon>
        <taxon>Puccinia</taxon>
    </lineage>
</organism>
<dbReference type="Proteomes" id="UP000235392">
    <property type="component" value="Unassembled WGS sequence"/>
</dbReference>
<name>A0A2N5U147_9BASI</name>
<dbReference type="AlphaFoldDB" id="A0A2N5U147"/>
<sequence>MTASTSFGSDCVVVRNNSTNKISIVELTKVQIKCTLWFVEPFDLPQLPLLATGAQTAYDISNPSLPPFTMAFRQNVMSFNDFKNAVVAEISTFAPGNLLRDALNTAASLGRVQWHYSIKEADGSRKWSAEAHLADKYPEFISATRTFPYNANVSVHLKMDKPKGDETGIAGGVAVGHQPGPVPDIDFTLRQFFDLCKIDFDNNQIQALIIKNLIFHWTSFKGASIHKIETLGFKSASCLIYEGTKKAICKTNNN</sequence>
<gene>
    <name evidence="1" type="ORF">PCASD_17879</name>
</gene>
<proteinExistence type="predicted"/>
<dbReference type="EMBL" id="PGCI01000268">
    <property type="protein sequence ID" value="PLW31465.1"/>
    <property type="molecule type" value="Genomic_DNA"/>
</dbReference>
<reference evidence="1 2" key="1">
    <citation type="submission" date="2017-11" db="EMBL/GenBank/DDBJ databases">
        <title>De novo assembly and phasing of dikaryotic genomes from two isolates of Puccinia coronata f. sp. avenae, the causal agent of oat crown rust.</title>
        <authorList>
            <person name="Miller M.E."/>
            <person name="Zhang Y."/>
            <person name="Omidvar V."/>
            <person name="Sperschneider J."/>
            <person name="Schwessinger B."/>
            <person name="Raley C."/>
            <person name="Palmer J.M."/>
            <person name="Garnica D."/>
            <person name="Upadhyaya N."/>
            <person name="Rathjen J."/>
            <person name="Taylor J.M."/>
            <person name="Park R.F."/>
            <person name="Dodds P.N."/>
            <person name="Hirsch C.D."/>
            <person name="Kianian S.F."/>
            <person name="Figueroa M."/>
        </authorList>
    </citation>
    <scope>NUCLEOTIDE SEQUENCE [LARGE SCALE GENOMIC DNA]</scope>
    <source>
        <strain evidence="1">12SD80</strain>
    </source>
</reference>
<accession>A0A2N5U147</accession>
<protein>
    <submittedName>
        <fullName evidence="1">Uncharacterized protein</fullName>
    </submittedName>
</protein>
<evidence type="ECO:0000313" key="1">
    <source>
        <dbReference type="EMBL" id="PLW31465.1"/>
    </source>
</evidence>